<dbReference type="GO" id="GO:0009088">
    <property type="term" value="P:threonine biosynthetic process"/>
    <property type="evidence" value="ECO:0007669"/>
    <property type="project" value="UniProtKB-UniRule"/>
</dbReference>
<evidence type="ECO:0000256" key="9">
    <source>
        <dbReference type="ARBA" id="ARBA00022777"/>
    </source>
</evidence>
<dbReference type="PRINTS" id="PR00958">
    <property type="entry name" value="HOMSERKINASE"/>
</dbReference>
<comment type="similarity">
    <text evidence="2 13">Belongs to the GHMP kinase family. Homoserine kinase subfamily.</text>
</comment>
<dbReference type="EMBL" id="JAIWJX010000002">
    <property type="protein sequence ID" value="MCK6258330.1"/>
    <property type="molecule type" value="Genomic_DNA"/>
</dbReference>
<keyword evidence="10 13" id="KW-0067">ATP-binding</keyword>
<dbReference type="PIRSF" id="PIRSF000676">
    <property type="entry name" value="Homoser_kin"/>
    <property type="match status" value="1"/>
</dbReference>
<comment type="catalytic activity">
    <reaction evidence="11 13">
        <text>L-homoserine + ATP = O-phospho-L-homoserine + ADP + H(+)</text>
        <dbReference type="Rhea" id="RHEA:13985"/>
        <dbReference type="ChEBI" id="CHEBI:15378"/>
        <dbReference type="ChEBI" id="CHEBI:30616"/>
        <dbReference type="ChEBI" id="CHEBI:57476"/>
        <dbReference type="ChEBI" id="CHEBI:57590"/>
        <dbReference type="ChEBI" id="CHEBI:456216"/>
        <dbReference type="EC" id="2.7.1.39"/>
    </reaction>
</comment>
<organism evidence="16 17">
    <name type="scientific">Fictibacillus marinisediminis</name>
    <dbReference type="NCBI Taxonomy" id="2878389"/>
    <lineage>
        <taxon>Bacteria</taxon>
        <taxon>Bacillati</taxon>
        <taxon>Bacillota</taxon>
        <taxon>Bacilli</taxon>
        <taxon>Bacillales</taxon>
        <taxon>Fictibacillaceae</taxon>
        <taxon>Fictibacillus</taxon>
    </lineage>
</organism>
<keyword evidence="13" id="KW-0963">Cytoplasm</keyword>
<dbReference type="PANTHER" id="PTHR20861">
    <property type="entry name" value="HOMOSERINE/4-DIPHOSPHOCYTIDYL-2-C-METHYL-D-ERYTHRITOL KINASE"/>
    <property type="match status" value="1"/>
</dbReference>
<dbReference type="InterPro" id="IPR000870">
    <property type="entry name" value="Homoserine_kinase"/>
</dbReference>
<dbReference type="RefSeq" id="WP_248253641.1">
    <property type="nucleotide sequence ID" value="NZ_JAIWJX010000002.1"/>
</dbReference>
<dbReference type="Proteomes" id="UP001139011">
    <property type="component" value="Unassembled WGS sequence"/>
</dbReference>
<keyword evidence="17" id="KW-1185">Reference proteome</keyword>
<evidence type="ECO:0000256" key="5">
    <source>
        <dbReference type="ARBA" id="ARBA00022605"/>
    </source>
</evidence>
<sequence length="307" mass="32937">MCASMTFSPFSIQVPGSTANLGPGFDSIGMAITMYLTVNVFPSSQWKFTYIGNELQVLNGEKTNLIHDAALLVAKDHGKELPCCSIEVESELPLSRGLGSSAAAIVAGIEWANRVLSLSLSNKEKSLYACQMEGHPDNVVPSLIGGLAISSYGENTVETVQVHDLSVEMVLVIPSFELSTSKARKALPESLPHAQAVQASAVSNVLVASVLTNDWKTAGKMMERDLLHEPYRQCWFPDFAAIKQKAFELGAYGTAISGAGPTVISFVPAGSGERIRERLASVFEGYVCRMVLPDSKGVRIEQLSLPA</sequence>
<keyword evidence="6 13" id="KW-0808">Transferase</keyword>
<dbReference type="Pfam" id="PF00288">
    <property type="entry name" value="GHMP_kinases_N"/>
    <property type="match status" value="1"/>
</dbReference>
<keyword evidence="7 13" id="KW-0791">Threonine biosynthesis</keyword>
<dbReference type="NCBIfam" id="TIGR00191">
    <property type="entry name" value="thrB"/>
    <property type="match status" value="1"/>
</dbReference>
<dbReference type="GO" id="GO:0005524">
    <property type="term" value="F:ATP binding"/>
    <property type="evidence" value="ECO:0007669"/>
    <property type="project" value="UniProtKB-UniRule"/>
</dbReference>
<feature type="domain" description="GHMP kinase C-terminal" evidence="15">
    <location>
        <begin position="208"/>
        <end position="284"/>
    </location>
</feature>
<dbReference type="Gene3D" id="3.30.70.890">
    <property type="entry name" value="GHMP kinase, C-terminal domain"/>
    <property type="match status" value="1"/>
</dbReference>
<dbReference type="SUPFAM" id="SSF54211">
    <property type="entry name" value="Ribosomal protein S5 domain 2-like"/>
    <property type="match status" value="1"/>
</dbReference>
<dbReference type="Pfam" id="PF08544">
    <property type="entry name" value="GHMP_kinases_C"/>
    <property type="match status" value="1"/>
</dbReference>
<dbReference type="PROSITE" id="PS00627">
    <property type="entry name" value="GHMP_KINASES_ATP"/>
    <property type="match status" value="1"/>
</dbReference>
<evidence type="ECO:0000256" key="11">
    <source>
        <dbReference type="ARBA" id="ARBA00049375"/>
    </source>
</evidence>
<evidence type="ECO:0000313" key="16">
    <source>
        <dbReference type="EMBL" id="MCK6258330.1"/>
    </source>
</evidence>
<gene>
    <name evidence="13 16" type="primary">thrB</name>
    <name evidence="16" type="ORF">LCY76_17285</name>
</gene>
<evidence type="ECO:0000256" key="4">
    <source>
        <dbReference type="ARBA" id="ARBA00017858"/>
    </source>
</evidence>
<dbReference type="InterPro" id="IPR006204">
    <property type="entry name" value="GHMP_kinase_N_dom"/>
</dbReference>
<proteinExistence type="inferred from homology"/>
<keyword evidence="5 13" id="KW-0028">Amino-acid biosynthesis</keyword>
<comment type="pathway">
    <text evidence="1 13">Amino-acid biosynthesis; L-threonine biosynthesis; L-threonine from L-aspartate: step 4/5.</text>
</comment>
<dbReference type="GO" id="GO:0005737">
    <property type="term" value="C:cytoplasm"/>
    <property type="evidence" value="ECO:0007669"/>
    <property type="project" value="UniProtKB-SubCell"/>
</dbReference>
<evidence type="ECO:0000256" key="13">
    <source>
        <dbReference type="HAMAP-Rule" id="MF_00384"/>
    </source>
</evidence>
<dbReference type="Gene3D" id="3.30.230.10">
    <property type="match status" value="1"/>
</dbReference>
<evidence type="ECO:0000313" key="17">
    <source>
        <dbReference type="Proteomes" id="UP001139011"/>
    </source>
</evidence>
<comment type="subcellular location">
    <subcellularLocation>
        <location evidence="13">Cytoplasm</location>
    </subcellularLocation>
</comment>
<dbReference type="SUPFAM" id="SSF55060">
    <property type="entry name" value="GHMP Kinase, C-terminal domain"/>
    <property type="match status" value="1"/>
</dbReference>
<feature type="domain" description="GHMP kinase N-terminal" evidence="14">
    <location>
        <begin position="64"/>
        <end position="146"/>
    </location>
</feature>
<dbReference type="InterPro" id="IPR036554">
    <property type="entry name" value="GHMP_kinase_C_sf"/>
</dbReference>
<evidence type="ECO:0000256" key="3">
    <source>
        <dbReference type="ARBA" id="ARBA00012078"/>
    </source>
</evidence>
<dbReference type="InterPro" id="IPR014721">
    <property type="entry name" value="Ribsml_uS5_D2-typ_fold_subgr"/>
</dbReference>
<dbReference type="GO" id="GO:0004413">
    <property type="term" value="F:homoserine kinase activity"/>
    <property type="evidence" value="ECO:0007669"/>
    <property type="project" value="UniProtKB-UniRule"/>
</dbReference>
<evidence type="ECO:0000259" key="15">
    <source>
        <dbReference type="Pfam" id="PF08544"/>
    </source>
</evidence>
<evidence type="ECO:0000256" key="6">
    <source>
        <dbReference type="ARBA" id="ARBA00022679"/>
    </source>
</evidence>
<reference evidence="16" key="1">
    <citation type="submission" date="2021-09" db="EMBL/GenBank/DDBJ databases">
        <title>Genome analysis of Fictibacillus sp. KIGAM418 isolated from marine sediment.</title>
        <authorList>
            <person name="Seo M.-J."/>
            <person name="Cho E.-S."/>
            <person name="Hwang C.Y."/>
        </authorList>
    </citation>
    <scope>NUCLEOTIDE SEQUENCE</scope>
    <source>
        <strain evidence="16">KIGAM418</strain>
    </source>
</reference>
<keyword evidence="9 13" id="KW-0418">Kinase</keyword>
<evidence type="ECO:0000256" key="8">
    <source>
        <dbReference type="ARBA" id="ARBA00022741"/>
    </source>
</evidence>
<protein>
    <recommendedName>
        <fullName evidence="4 13">Homoserine kinase</fullName>
        <shortName evidence="13">HK</shortName>
        <shortName evidence="13">HSK</shortName>
        <ecNumber evidence="3 13">2.7.1.39</ecNumber>
    </recommendedName>
</protein>
<evidence type="ECO:0000256" key="2">
    <source>
        <dbReference type="ARBA" id="ARBA00007370"/>
    </source>
</evidence>
<comment type="function">
    <text evidence="12 13">Catalyzes the ATP-dependent phosphorylation of L-homoserine to L-homoserine phosphate.</text>
</comment>
<dbReference type="InterPro" id="IPR006203">
    <property type="entry name" value="GHMP_knse_ATP-bd_CS"/>
</dbReference>
<evidence type="ECO:0000259" key="14">
    <source>
        <dbReference type="Pfam" id="PF00288"/>
    </source>
</evidence>
<comment type="caution">
    <text evidence="16">The sequence shown here is derived from an EMBL/GenBank/DDBJ whole genome shotgun (WGS) entry which is preliminary data.</text>
</comment>
<dbReference type="PANTHER" id="PTHR20861:SF1">
    <property type="entry name" value="HOMOSERINE KINASE"/>
    <property type="match status" value="1"/>
</dbReference>
<evidence type="ECO:0000256" key="10">
    <source>
        <dbReference type="ARBA" id="ARBA00022840"/>
    </source>
</evidence>
<dbReference type="HAMAP" id="MF_00384">
    <property type="entry name" value="Homoser_kinase"/>
    <property type="match status" value="1"/>
</dbReference>
<evidence type="ECO:0000256" key="12">
    <source>
        <dbReference type="ARBA" id="ARBA00049954"/>
    </source>
</evidence>
<dbReference type="EC" id="2.7.1.39" evidence="3 13"/>
<evidence type="ECO:0000256" key="7">
    <source>
        <dbReference type="ARBA" id="ARBA00022697"/>
    </source>
</evidence>
<accession>A0A9X1XFX0</accession>
<name>A0A9X1XFX0_9BACL</name>
<keyword evidence="8 13" id="KW-0547">Nucleotide-binding</keyword>
<feature type="binding site" evidence="13">
    <location>
        <begin position="93"/>
        <end position="103"/>
    </location>
    <ligand>
        <name>ATP</name>
        <dbReference type="ChEBI" id="CHEBI:30616"/>
    </ligand>
</feature>
<dbReference type="InterPro" id="IPR013750">
    <property type="entry name" value="GHMP_kinase_C_dom"/>
</dbReference>
<dbReference type="AlphaFoldDB" id="A0A9X1XFX0"/>
<evidence type="ECO:0000256" key="1">
    <source>
        <dbReference type="ARBA" id="ARBA00005015"/>
    </source>
</evidence>
<dbReference type="InterPro" id="IPR020568">
    <property type="entry name" value="Ribosomal_Su5_D2-typ_SF"/>
</dbReference>